<dbReference type="GO" id="GO:0061630">
    <property type="term" value="F:ubiquitin protein ligase activity"/>
    <property type="evidence" value="ECO:0007669"/>
    <property type="project" value="TreeGrafter"/>
</dbReference>
<dbReference type="AlphaFoldDB" id="A0A0C9PK53"/>
<dbReference type="PROSITE" id="PS50089">
    <property type="entry name" value="ZF_RING_2"/>
    <property type="match status" value="1"/>
</dbReference>
<sequence>MSEIHKELRHAPEENPENQKIDEISSRILESRFECPICLSCMRDPILTSCGHRFCSKCLHKWLEEKSNSCPVDSTPLKPENGDLFLDRYTKREISQYKTKCPYHQFGCDVELSPIDMDSHINDCEFKKNASRDDKIYCDFKYVGCTEAFEEREDLQRHLEVNHNIHLMMMGKTMEQMIISQSEVNKNARDSKLWDPPPKNNREQLQPEKSQSNVEQLLKDLYERIVVLEQQNREQSIIISNQKTTIMSIQNSLTHFGDESLRNCNGIYIWRIDGFTQKITEMMAESMMLYSDEFYTHKNGYKVCGRMNISKKNIDFLSIVLHLVPSENDDALDWPFIGVISFILVHPEDSDKSIRERTYSVPNLEAFKRPGAERNRRSFGYTEFISLDELPNFTRNDRLIFRIEVKASDRFESSHLNEQENCLG</sequence>
<dbReference type="SMART" id="SM00184">
    <property type="entry name" value="RING"/>
    <property type="match status" value="1"/>
</dbReference>
<gene>
    <name evidence="10" type="primary">Traf6_1</name>
    <name evidence="11" type="synonym">Traf6_0</name>
    <name evidence="10" type="ORF">g.44107</name>
    <name evidence="11" type="ORF">g.44113</name>
</gene>
<dbReference type="Gene3D" id="3.30.40.10">
    <property type="entry name" value="Zinc/RING finger domain, C3HC4 (zinc finger)"/>
    <property type="match status" value="2"/>
</dbReference>
<dbReference type="Pfam" id="PF13923">
    <property type="entry name" value="zf-C3HC4_2"/>
    <property type="match status" value="1"/>
</dbReference>
<dbReference type="InterPro" id="IPR008974">
    <property type="entry name" value="TRAF-like"/>
</dbReference>
<dbReference type="PANTHER" id="PTHR10131">
    <property type="entry name" value="TNF RECEPTOR ASSOCIATED FACTOR"/>
    <property type="match status" value="1"/>
</dbReference>
<dbReference type="InterPro" id="IPR013083">
    <property type="entry name" value="Znf_RING/FYVE/PHD"/>
</dbReference>
<dbReference type="InterPro" id="IPR002083">
    <property type="entry name" value="MATH/TRAF_dom"/>
</dbReference>
<evidence type="ECO:0000256" key="3">
    <source>
        <dbReference type="ARBA" id="ARBA00022723"/>
    </source>
</evidence>
<evidence type="ECO:0000256" key="5">
    <source>
        <dbReference type="ARBA" id="ARBA00022833"/>
    </source>
</evidence>
<dbReference type="SUPFAM" id="SSF57850">
    <property type="entry name" value="RING/U-box"/>
    <property type="match status" value="1"/>
</dbReference>
<dbReference type="Pfam" id="PF21355">
    <property type="entry name" value="TRAF-mep_MATH"/>
    <property type="match status" value="1"/>
</dbReference>
<evidence type="ECO:0000256" key="1">
    <source>
        <dbReference type="ARBA" id="ARBA00004496"/>
    </source>
</evidence>
<dbReference type="GO" id="GO:0008270">
    <property type="term" value="F:zinc ion binding"/>
    <property type="evidence" value="ECO:0007669"/>
    <property type="project" value="UniProtKB-KW"/>
</dbReference>
<dbReference type="EMBL" id="GBYB01001393">
    <property type="protein sequence ID" value="JAG71160.1"/>
    <property type="molecule type" value="Transcribed_RNA"/>
</dbReference>
<dbReference type="PROSITE" id="PS00518">
    <property type="entry name" value="ZF_RING_1"/>
    <property type="match status" value="1"/>
</dbReference>
<dbReference type="InterPro" id="IPR017907">
    <property type="entry name" value="Znf_RING_CS"/>
</dbReference>
<feature type="domain" description="RING-type" evidence="8">
    <location>
        <begin position="35"/>
        <end position="74"/>
    </location>
</feature>
<evidence type="ECO:0000259" key="9">
    <source>
        <dbReference type="PROSITE" id="PS50144"/>
    </source>
</evidence>
<keyword evidence="2" id="KW-0963">Cytoplasm</keyword>
<dbReference type="GO" id="GO:0031663">
    <property type="term" value="P:lipopolysaccharide-mediated signaling pathway"/>
    <property type="evidence" value="ECO:0007669"/>
    <property type="project" value="TreeGrafter"/>
</dbReference>
<evidence type="ECO:0000313" key="10">
    <source>
        <dbReference type="EMBL" id="JAG71160.1"/>
    </source>
</evidence>
<organism evidence="10">
    <name type="scientific">Fopius arisanus</name>
    <dbReference type="NCBI Taxonomy" id="64838"/>
    <lineage>
        <taxon>Eukaryota</taxon>
        <taxon>Metazoa</taxon>
        <taxon>Ecdysozoa</taxon>
        <taxon>Arthropoda</taxon>
        <taxon>Hexapoda</taxon>
        <taxon>Insecta</taxon>
        <taxon>Pterygota</taxon>
        <taxon>Neoptera</taxon>
        <taxon>Endopterygota</taxon>
        <taxon>Hymenoptera</taxon>
        <taxon>Apocrita</taxon>
        <taxon>Ichneumonoidea</taxon>
        <taxon>Braconidae</taxon>
        <taxon>Opiinae</taxon>
        <taxon>Fopius</taxon>
    </lineage>
</organism>
<dbReference type="Gene3D" id="2.60.210.10">
    <property type="entry name" value="Apoptosis, Tumor Necrosis Factor Receptor Associated Protein 2, Chain A"/>
    <property type="match status" value="1"/>
</dbReference>
<keyword evidence="3" id="KW-0479">Metal-binding</keyword>
<evidence type="ECO:0000313" key="11">
    <source>
        <dbReference type="EMBL" id="JAG71162.1"/>
    </source>
</evidence>
<keyword evidence="5" id="KW-0862">Zinc</keyword>
<dbReference type="PANTHER" id="PTHR10131:SF152">
    <property type="entry name" value="TNF RECEPTOR-ASSOCIATED FACTOR 6"/>
    <property type="match status" value="1"/>
</dbReference>
<dbReference type="SUPFAM" id="SSF49599">
    <property type="entry name" value="TRAF domain-like"/>
    <property type="match status" value="2"/>
</dbReference>
<evidence type="ECO:0000256" key="2">
    <source>
        <dbReference type="ARBA" id="ARBA00022490"/>
    </source>
</evidence>
<dbReference type="SMART" id="SM00061">
    <property type="entry name" value="MATH"/>
    <property type="match status" value="1"/>
</dbReference>
<dbReference type="GO" id="GO:0045087">
    <property type="term" value="P:innate immune response"/>
    <property type="evidence" value="ECO:0007669"/>
    <property type="project" value="TreeGrafter"/>
</dbReference>
<evidence type="ECO:0000256" key="4">
    <source>
        <dbReference type="ARBA" id="ARBA00022771"/>
    </source>
</evidence>
<dbReference type="EMBL" id="GBYB01001395">
    <property type="protein sequence ID" value="JAG71162.1"/>
    <property type="molecule type" value="Transcribed_RNA"/>
</dbReference>
<keyword evidence="4 6" id="KW-0863">Zinc-finger</keyword>
<evidence type="ECO:0000259" key="8">
    <source>
        <dbReference type="PROSITE" id="PS50089"/>
    </source>
</evidence>
<feature type="domain" description="MATH" evidence="9">
    <location>
        <begin position="265"/>
        <end position="405"/>
    </location>
</feature>
<proteinExistence type="predicted"/>
<evidence type="ECO:0000256" key="7">
    <source>
        <dbReference type="SAM" id="MobiDB-lite"/>
    </source>
</evidence>
<evidence type="ECO:0000256" key="6">
    <source>
        <dbReference type="PROSITE-ProRule" id="PRU00175"/>
    </source>
</evidence>
<dbReference type="PROSITE" id="PS50144">
    <property type="entry name" value="MATH"/>
    <property type="match status" value="1"/>
</dbReference>
<dbReference type="InterPro" id="IPR049342">
    <property type="entry name" value="TRAF1-6_MATH_dom"/>
</dbReference>
<dbReference type="GO" id="GO:0043122">
    <property type="term" value="P:regulation of canonical NF-kappaB signal transduction"/>
    <property type="evidence" value="ECO:0007669"/>
    <property type="project" value="TreeGrafter"/>
</dbReference>
<name>A0A0C9PK53_9HYME</name>
<reference evidence="10" key="1">
    <citation type="submission" date="2015-01" db="EMBL/GenBank/DDBJ databases">
        <title>Transcriptome Assembly of Fopius arisanus.</title>
        <authorList>
            <person name="Geib S."/>
        </authorList>
    </citation>
    <scope>NUCLEOTIDE SEQUENCE</scope>
</reference>
<dbReference type="InterPro" id="IPR001841">
    <property type="entry name" value="Znf_RING"/>
</dbReference>
<dbReference type="GO" id="GO:0005737">
    <property type="term" value="C:cytoplasm"/>
    <property type="evidence" value="ECO:0007669"/>
    <property type="project" value="UniProtKB-SubCell"/>
</dbReference>
<protein>
    <submittedName>
        <fullName evidence="11">Traf6_0 protein</fullName>
    </submittedName>
    <submittedName>
        <fullName evidence="10">Traf6_1 protein</fullName>
    </submittedName>
</protein>
<feature type="region of interest" description="Disordered" evidence="7">
    <location>
        <begin position="187"/>
        <end position="210"/>
    </location>
</feature>
<accession>A0A0C9PK53</accession>
<comment type="subcellular location">
    <subcellularLocation>
        <location evidence="1">Cytoplasm</location>
    </subcellularLocation>
</comment>
<feature type="region of interest" description="Disordered" evidence="7">
    <location>
        <begin position="1"/>
        <end position="20"/>
    </location>
</feature>